<gene>
    <name evidence="1" type="ORF">CCAP1982_LOCUS12493</name>
</gene>
<dbReference type="AlphaFoldDB" id="A0A811V0I7"/>
<evidence type="ECO:0000313" key="2">
    <source>
        <dbReference type="Proteomes" id="UP000606786"/>
    </source>
</evidence>
<comment type="caution">
    <text evidence="1">The sequence shown here is derived from an EMBL/GenBank/DDBJ whole genome shotgun (WGS) entry which is preliminary data.</text>
</comment>
<proteinExistence type="predicted"/>
<name>A0A811V0I7_CERCA</name>
<feature type="non-terminal residue" evidence="1">
    <location>
        <position position="1"/>
    </location>
</feature>
<sequence length="71" mass="8512">MQLKGAQESIAVIEFYETENLNESHARNRVQVVEKMPSFHFKKKNSDSQTNEFEKFYHNATKKKPKQKFYK</sequence>
<evidence type="ECO:0000313" key="1">
    <source>
        <dbReference type="EMBL" id="CAD7004068.1"/>
    </source>
</evidence>
<keyword evidence="2" id="KW-1185">Reference proteome</keyword>
<dbReference type="Proteomes" id="UP000606786">
    <property type="component" value="Unassembled WGS sequence"/>
</dbReference>
<organism evidence="1 2">
    <name type="scientific">Ceratitis capitata</name>
    <name type="common">Mediterranean fruit fly</name>
    <name type="synonym">Tephritis capitata</name>
    <dbReference type="NCBI Taxonomy" id="7213"/>
    <lineage>
        <taxon>Eukaryota</taxon>
        <taxon>Metazoa</taxon>
        <taxon>Ecdysozoa</taxon>
        <taxon>Arthropoda</taxon>
        <taxon>Hexapoda</taxon>
        <taxon>Insecta</taxon>
        <taxon>Pterygota</taxon>
        <taxon>Neoptera</taxon>
        <taxon>Endopterygota</taxon>
        <taxon>Diptera</taxon>
        <taxon>Brachycera</taxon>
        <taxon>Muscomorpha</taxon>
        <taxon>Tephritoidea</taxon>
        <taxon>Tephritidae</taxon>
        <taxon>Ceratitis</taxon>
        <taxon>Ceratitis</taxon>
    </lineage>
</organism>
<reference evidence="1" key="1">
    <citation type="submission" date="2020-11" db="EMBL/GenBank/DDBJ databases">
        <authorList>
            <person name="Whitehead M."/>
        </authorList>
    </citation>
    <scope>NUCLEOTIDE SEQUENCE</scope>
    <source>
        <strain evidence="1">EGII</strain>
    </source>
</reference>
<dbReference type="EMBL" id="CAJHJT010000034">
    <property type="protein sequence ID" value="CAD7004068.1"/>
    <property type="molecule type" value="Genomic_DNA"/>
</dbReference>
<accession>A0A811V0I7</accession>
<protein>
    <submittedName>
        <fullName evidence="1">(Mediterranean fruit fly) hypothetical protein</fullName>
    </submittedName>
</protein>